<evidence type="ECO:0000256" key="7">
    <source>
        <dbReference type="SAM" id="Phobius"/>
    </source>
</evidence>
<evidence type="ECO:0000256" key="4">
    <source>
        <dbReference type="ARBA" id="ARBA00022989"/>
    </source>
</evidence>
<organism evidence="9 10">
    <name type="scientific">Ceratosolen solmsi marchali</name>
    <dbReference type="NCBI Taxonomy" id="326594"/>
    <lineage>
        <taxon>Eukaryota</taxon>
        <taxon>Metazoa</taxon>
        <taxon>Ecdysozoa</taxon>
        <taxon>Arthropoda</taxon>
        <taxon>Hexapoda</taxon>
        <taxon>Insecta</taxon>
        <taxon>Pterygota</taxon>
        <taxon>Neoptera</taxon>
        <taxon>Endopterygota</taxon>
        <taxon>Hymenoptera</taxon>
        <taxon>Apocrita</taxon>
        <taxon>Proctotrupomorpha</taxon>
        <taxon>Chalcidoidea</taxon>
        <taxon>Agaonidae</taxon>
        <taxon>Agaoninae</taxon>
        <taxon>Ceratosolen</taxon>
    </lineage>
</organism>
<evidence type="ECO:0000256" key="6">
    <source>
        <dbReference type="SAM" id="MobiDB-lite"/>
    </source>
</evidence>
<keyword evidence="5 7" id="KW-0472">Membrane</keyword>
<evidence type="ECO:0000256" key="2">
    <source>
        <dbReference type="ARBA" id="ARBA00022448"/>
    </source>
</evidence>
<protein>
    <submittedName>
        <fullName evidence="10">Protein scarlet-like</fullName>
    </submittedName>
</protein>
<dbReference type="AlphaFoldDB" id="A0AAJ6YSG5"/>
<dbReference type="KEGG" id="csol:105366568"/>
<dbReference type="RefSeq" id="XP_011503363.1">
    <property type="nucleotide sequence ID" value="XM_011505061.1"/>
</dbReference>
<feature type="domain" description="ABC-2 type transporter transmembrane" evidence="8">
    <location>
        <begin position="186"/>
        <end position="396"/>
    </location>
</feature>
<feature type="non-terminal residue" evidence="10">
    <location>
        <position position="455"/>
    </location>
</feature>
<sequence>MSTQDKKEIKESVSATTRSSTKKKLTSEQLMTAQTQWARITTIRALTDNLNAERATISLPETLAIKDKIDETHNTVITDHKFIVTSWPQSGIAHEYFTKNGVVEEAICHAKATAVIMKLCHELGDTTQPIKTSLKRISNSFSTWSTNSNMDEIPSMEDTMNETHKTFEKWIISRSNEKKCLLLYYKLKWLIHRGFVQVLKNPSMQFLQLLQKLSIGIIAGLCFFGTVNSDQLGIQAVQGVIFILVSENTFFPMYSTLSLIPQELPLFVREYRAGLYSCHIYYMARIISLLPGTTIEPILFTTIIYWISGLLNSFKAFSTTVCIVLLTMNVSTACGFFFSVAFESEPLAMAYLIPFDSLLMITMGAFVKFSSLPIYIDWIKYISWLFHSTEALSIVQWHTVKNITCSSTDVSCITDGQQVLELYGFSIENLNLDILLMIIVYFLFHLLGYILLVKK</sequence>
<feature type="compositionally biased region" description="Basic and acidic residues" evidence="6">
    <location>
        <begin position="1"/>
        <end position="11"/>
    </location>
</feature>
<gene>
    <name evidence="10" type="primary">LOC105366568</name>
</gene>
<accession>A0AAJ6YSG5</accession>
<proteinExistence type="predicted"/>
<evidence type="ECO:0000256" key="3">
    <source>
        <dbReference type="ARBA" id="ARBA00022692"/>
    </source>
</evidence>
<dbReference type="GeneID" id="105366568"/>
<feature type="transmembrane region" description="Helical" evidence="7">
    <location>
        <begin position="319"/>
        <end position="342"/>
    </location>
</feature>
<evidence type="ECO:0000313" key="9">
    <source>
        <dbReference type="Proteomes" id="UP000695007"/>
    </source>
</evidence>
<evidence type="ECO:0000259" key="8">
    <source>
        <dbReference type="Pfam" id="PF01061"/>
    </source>
</evidence>
<name>A0AAJ6YSG5_9HYME</name>
<dbReference type="GO" id="GO:0030659">
    <property type="term" value="C:cytoplasmic vesicle membrane"/>
    <property type="evidence" value="ECO:0007669"/>
    <property type="project" value="TreeGrafter"/>
</dbReference>
<feature type="transmembrane region" description="Helical" evidence="7">
    <location>
        <begin position="434"/>
        <end position="453"/>
    </location>
</feature>
<keyword evidence="9" id="KW-1185">Reference proteome</keyword>
<feature type="region of interest" description="Disordered" evidence="6">
    <location>
        <begin position="1"/>
        <end position="26"/>
    </location>
</feature>
<dbReference type="Proteomes" id="UP000695007">
    <property type="component" value="Unplaced"/>
</dbReference>
<dbReference type="InterPro" id="IPR050352">
    <property type="entry name" value="ABCG_transporters"/>
</dbReference>
<keyword evidence="3 7" id="KW-0812">Transmembrane</keyword>
<dbReference type="GO" id="GO:0005886">
    <property type="term" value="C:plasma membrane"/>
    <property type="evidence" value="ECO:0007669"/>
    <property type="project" value="TreeGrafter"/>
</dbReference>
<evidence type="ECO:0000256" key="1">
    <source>
        <dbReference type="ARBA" id="ARBA00004141"/>
    </source>
</evidence>
<dbReference type="Pfam" id="PF01061">
    <property type="entry name" value="ABC2_membrane"/>
    <property type="match status" value="1"/>
</dbReference>
<feature type="transmembrane region" description="Helical" evidence="7">
    <location>
        <begin position="348"/>
        <end position="369"/>
    </location>
</feature>
<comment type="subcellular location">
    <subcellularLocation>
        <location evidence="1">Membrane</location>
        <topology evidence="1">Multi-pass membrane protein</topology>
    </subcellularLocation>
</comment>
<keyword evidence="4 7" id="KW-1133">Transmembrane helix</keyword>
<evidence type="ECO:0000256" key="5">
    <source>
        <dbReference type="ARBA" id="ARBA00023136"/>
    </source>
</evidence>
<reference evidence="10" key="1">
    <citation type="submission" date="2025-08" db="UniProtKB">
        <authorList>
            <consortium name="RefSeq"/>
        </authorList>
    </citation>
    <scope>IDENTIFICATION</scope>
</reference>
<dbReference type="InterPro" id="IPR013525">
    <property type="entry name" value="ABC2_TM"/>
</dbReference>
<dbReference type="PANTHER" id="PTHR48041:SF139">
    <property type="entry name" value="PROTEIN SCARLET"/>
    <property type="match status" value="1"/>
</dbReference>
<evidence type="ECO:0000313" key="10">
    <source>
        <dbReference type="RefSeq" id="XP_011503363.1"/>
    </source>
</evidence>
<dbReference type="PANTHER" id="PTHR48041">
    <property type="entry name" value="ABC TRANSPORTER G FAMILY MEMBER 28"/>
    <property type="match status" value="1"/>
</dbReference>
<keyword evidence="2" id="KW-0813">Transport</keyword>
<dbReference type="GO" id="GO:0140359">
    <property type="term" value="F:ABC-type transporter activity"/>
    <property type="evidence" value="ECO:0007669"/>
    <property type="project" value="InterPro"/>
</dbReference>
<feature type="transmembrane region" description="Helical" evidence="7">
    <location>
        <begin position="280"/>
        <end position="307"/>
    </location>
</feature>